<organism evidence="4 5">
    <name type="scientific">Amycolatopsis taiwanensis</name>
    <dbReference type="NCBI Taxonomy" id="342230"/>
    <lineage>
        <taxon>Bacteria</taxon>
        <taxon>Bacillati</taxon>
        <taxon>Actinomycetota</taxon>
        <taxon>Actinomycetes</taxon>
        <taxon>Pseudonocardiales</taxon>
        <taxon>Pseudonocardiaceae</taxon>
        <taxon>Amycolatopsis</taxon>
    </lineage>
</organism>
<dbReference type="InterPro" id="IPR000182">
    <property type="entry name" value="GNAT_dom"/>
</dbReference>
<dbReference type="PANTHER" id="PTHR43877:SF2">
    <property type="entry name" value="AMINOALKYLPHOSPHONATE N-ACETYLTRANSFERASE-RELATED"/>
    <property type="match status" value="1"/>
</dbReference>
<keyword evidence="1" id="KW-0808">Transferase</keyword>
<keyword evidence="5" id="KW-1185">Reference proteome</keyword>
<dbReference type="AlphaFoldDB" id="A0A9W6R0A6"/>
<evidence type="ECO:0000313" key="5">
    <source>
        <dbReference type="Proteomes" id="UP001165136"/>
    </source>
</evidence>
<sequence length="161" mass="17262">MTGMWTIEPSPVDHPDATAVMRDYLEDVAGRYYGRPATAEEVDRALAAEPADDLVPPSGVFLLGRAGGAVTGCVGVKLLDARTAELTKLYICPAARGSGGGSQLLLAAERAARELGAEVMCLNTRQDLTEAKSLYARHGYVETEPYTTGRYVDHCFQKALL</sequence>
<evidence type="ECO:0000256" key="2">
    <source>
        <dbReference type="ARBA" id="ARBA00023315"/>
    </source>
</evidence>
<dbReference type="PROSITE" id="PS51186">
    <property type="entry name" value="GNAT"/>
    <property type="match status" value="1"/>
</dbReference>
<comment type="caution">
    <text evidence="4">The sequence shown here is derived from an EMBL/GenBank/DDBJ whole genome shotgun (WGS) entry which is preliminary data.</text>
</comment>
<keyword evidence="2" id="KW-0012">Acyltransferase</keyword>
<dbReference type="SUPFAM" id="SSF55729">
    <property type="entry name" value="Acyl-CoA N-acyltransferases (Nat)"/>
    <property type="match status" value="1"/>
</dbReference>
<evidence type="ECO:0000256" key="1">
    <source>
        <dbReference type="ARBA" id="ARBA00022679"/>
    </source>
</evidence>
<dbReference type="InterPro" id="IPR050832">
    <property type="entry name" value="Bact_Acetyltransf"/>
</dbReference>
<name>A0A9W6R0A6_9PSEU</name>
<dbReference type="PANTHER" id="PTHR43877">
    <property type="entry name" value="AMINOALKYLPHOSPHONATE N-ACETYLTRANSFERASE-RELATED-RELATED"/>
    <property type="match status" value="1"/>
</dbReference>
<dbReference type="CDD" id="cd04301">
    <property type="entry name" value="NAT_SF"/>
    <property type="match status" value="1"/>
</dbReference>
<gene>
    <name evidence="4" type="ORF">Atai01_25870</name>
</gene>
<dbReference type="Proteomes" id="UP001165136">
    <property type="component" value="Unassembled WGS sequence"/>
</dbReference>
<evidence type="ECO:0000313" key="4">
    <source>
        <dbReference type="EMBL" id="GLY65968.1"/>
    </source>
</evidence>
<dbReference type="EMBL" id="BSTI01000005">
    <property type="protein sequence ID" value="GLY65968.1"/>
    <property type="molecule type" value="Genomic_DNA"/>
</dbReference>
<protein>
    <recommendedName>
        <fullName evidence="3">N-acetyltransferase domain-containing protein</fullName>
    </recommendedName>
</protein>
<reference evidence="4" key="1">
    <citation type="submission" date="2023-03" db="EMBL/GenBank/DDBJ databases">
        <title>Amycolatopsis taiwanensis NBRC 103393.</title>
        <authorList>
            <person name="Ichikawa N."/>
            <person name="Sato H."/>
            <person name="Tonouchi N."/>
        </authorList>
    </citation>
    <scope>NUCLEOTIDE SEQUENCE</scope>
    <source>
        <strain evidence="4">NBRC 103393</strain>
    </source>
</reference>
<dbReference type="InterPro" id="IPR016181">
    <property type="entry name" value="Acyl_CoA_acyltransferase"/>
</dbReference>
<accession>A0A9W6R0A6</accession>
<feature type="domain" description="N-acetyltransferase" evidence="3">
    <location>
        <begin position="19"/>
        <end position="161"/>
    </location>
</feature>
<dbReference type="Gene3D" id="3.40.630.30">
    <property type="match status" value="1"/>
</dbReference>
<dbReference type="GO" id="GO:0016747">
    <property type="term" value="F:acyltransferase activity, transferring groups other than amino-acyl groups"/>
    <property type="evidence" value="ECO:0007669"/>
    <property type="project" value="InterPro"/>
</dbReference>
<dbReference type="Pfam" id="PF00583">
    <property type="entry name" value="Acetyltransf_1"/>
    <property type="match status" value="1"/>
</dbReference>
<evidence type="ECO:0000259" key="3">
    <source>
        <dbReference type="PROSITE" id="PS51186"/>
    </source>
</evidence>
<proteinExistence type="predicted"/>